<organism evidence="2 3">
    <name type="scientific">Paracoccus tibetensis</name>
    <dbReference type="NCBI Taxonomy" id="336292"/>
    <lineage>
        <taxon>Bacteria</taxon>
        <taxon>Pseudomonadati</taxon>
        <taxon>Pseudomonadota</taxon>
        <taxon>Alphaproteobacteria</taxon>
        <taxon>Rhodobacterales</taxon>
        <taxon>Paracoccaceae</taxon>
        <taxon>Paracoccus</taxon>
    </lineage>
</organism>
<keyword evidence="3" id="KW-1185">Reference proteome</keyword>
<proteinExistence type="predicted"/>
<dbReference type="STRING" id="336292.SAMN05660710_02335"/>
<feature type="region of interest" description="Disordered" evidence="1">
    <location>
        <begin position="133"/>
        <end position="153"/>
    </location>
</feature>
<gene>
    <name evidence="2" type="ORF">SAMN05660710_02335</name>
</gene>
<accession>A0A1G5HWG5</accession>
<protein>
    <submittedName>
        <fullName evidence="2">Uncharacterized protein</fullName>
    </submittedName>
</protein>
<evidence type="ECO:0000313" key="2">
    <source>
        <dbReference type="EMBL" id="SCY67819.1"/>
    </source>
</evidence>
<evidence type="ECO:0000256" key="1">
    <source>
        <dbReference type="SAM" id="MobiDB-lite"/>
    </source>
</evidence>
<evidence type="ECO:0000313" key="3">
    <source>
        <dbReference type="Proteomes" id="UP000199502"/>
    </source>
</evidence>
<dbReference type="OrthoDB" id="7772879at2"/>
<sequence>MFSDWKQEKATAGLVAEAQAVADRLAEAKPHHVEAHAAAARFWAAAYLAEGQDLHLLADWPAADRRRFIAAAQTKIAALRKARSYDSSDGLAAWLHTARAVAEPRMAPPVREMWQHLMGAGQNADAMAQDQMDEAGLPADAGRRAPKGFAEAD</sequence>
<name>A0A1G5HWG5_9RHOB</name>
<dbReference type="Proteomes" id="UP000199502">
    <property type="component" value="Unassembled WGS sequence"/>
</dbReference>
<reference evidence="2 3" key="1">
    <citation type="submission" date="2016-10" db="EMBL/GenBank/DDBJ databases">
        <authorList>
            <person name="de Groot N.N."/>
        </authorList>
    </citation>
    <scope>NUCLEOTIDE SEQUENCE [LARGE SCALE GENOMIC DNA]</scope>
    <source>
        <strain evidence="2 3">CGMCC 1.8925</strain>
    </source>
</reference>
<dbReference type="EMBL" id="FMVT01000007">
    <property type="protein sequence ID" value="SCY67819.1"/>
    <property type="molecule type" value="Genomic_DNA"/>
</dbReference>
<dbReference type="RefSeq" id="WP_090744369.1">
    <property type="nucleotide sequence ID" value="NZ_FMVT01000007.1"/>
</dbReference>
<dbReference type="AlphaFoldDB" id="A0A1G5HWG5"/>